<evidence type="ECO:0000313" key="3">
    <source>
        <dbReference type="Proteomes" id="UP000095042"/>
    </source>
</evidence>
<dbReference type="EMBL" id="LPWD01000041">
    <property type="protein sequence ID" value="ODS03840.1"/>
    <property type="molecule type" value="Genomic_DNA"/>
</dbReference>
<comment type="caution">
    <text evidence="2">The sequence shown here is derived from an EMBL/GenBank/DDBJ whole genome shotgun (WGS) entry which is preliminary data.</text>
</comment>
<dbReference type="Proteomes" id="UP000095042">
    <property type="component" value="Unassembled WGS sequence"/>
</dbReference>
<sequence>MLTASEERDQGMDNHFDGYDVIPPKGPVTLSIELNPEEVELAFASEGASIQSKVLKALVVVMISDPIST</sequence>
<organism evidence="2 3">
    <name type="scientific">Methyloceanibacter marginalis</name>
    <dbReference type="NCBI Taxonomy" id="1774971"/>
    <lineage>
        <taxon>Bacteria</taxon>
        <taxon>Pseudomonadati</taxon>
        <taxon>Pseudomonadota</taxon>
        <taxon>Alphaproteobacteria</taxon>
        <taxon>Hyphomicrobiales</taxon>
        <taxon>Hyphomicrobiaceae</taxon>
        <taxon>Methyloceanibacter</taxon>
    </lineage>
</organism>
<evidence type="ECO:0000313" key="2">
    <source>
        <dbReference type="EMBL" id="ODS03840.1"/>
    </source>
</evidence>
<name>A0A1E3WDM4_9HYPH</name>
<reference evidence="2 3" key="1">
    <citation type="journal article" date="2016" name="Environ. Microbiol.">
        <title>New Methyloceanibacter diversity from North Sea sediments includes methanotroph containing solely the soluble methane monooxygenase.</title>
        <authorList>
            <person name="Vekeman B."/>
            <person name="Kerckhof F.M."/>
            <person name="Cremers G."/>
            <person name="de Vos P."/>
            <person name="Vandamme P."/>
            <person name="Boon N."/>
            <person name="Op den Camp H.J."/>
            <person name="Heylen K."/>
        </authorList>
    </citation>
    <scope>NUCLEOTIDE SEQUENCE [LARGE SCALE GENOMIC DNA]</scope>
    <source>
        <strain evidence="2 3">R-67177</strain>
    </source>
</reference>
<protein>
    <submittedName>
        <fullName evidence="2">Uncharacterized protein</fullName>
    </submittedName>
</protein>
<dbReference type="AlphaFoldDB" id="A0A1E3WDM4"/>
<accession>A0A1E3WDM4</accession>
<gene>
    <name evidence="2" type="ORF">AUC71_07460</name>
</gene>
<proteinExistence type="predicted"/>
<evidence type="ECO:0000256" key="1">
    <source>
        <dbReference type="SAM" id="MobiDB-lite"/>
    </source>
</evidence>
<feature type="region of interest" description="Disordered" evidence="1">
    <location>
        <begin position="1"/>
        <end position="20"/>
    </location>
</feature>
<feature type="compositionally biased region" description="Basic and acidic residues" evidence="1">
    <location>
        <begin position="1"/>
        <end position="18"/>
    </location>
</feature>
<keyword evidence="3" id="KW-1185">Reference proteome</keyword>